<evidence type="ECO:0000313" key="4">
    <source>
        <dbReference type="Proteomes" id="UP001303373"/>
    </source>
</evidence>
<gene>
    <name evidence="3" type="ORF">R9X50_00386600</name>
</gene>
<dbReference type="Proteomes" id="UP001303373">
    <property type="component" value="Chromosome 5"/>
</dbReference>
<dbReference type="CDD" id="cd04370">
    <property type="entry name" value="BAH"/>
    <property type="match status" value="1"/>
</dbReference>
<feature type="compositionally biased region" description="Polar residues" evidence="1">
    <location>
        <begin position="269"/>
        <end position="280"/>
    </location>
</feature>
<dbReference type="PROSITE" id="PS51038">
    <property type="entry name" value="BAH"/>
    <property type="match status" value="1"/>
</dbReference>
<keyword evidence="4" id="KW-1185">Reference proteome</keyword>
<name>A0AAQ3M3B4_9PEZI</name>
<feature type="region of interest" description="Disordered" evidence="1">
    <location>
        <begin position="1"/>
        <end position="41"/>
    </location>
</feature>
<evidence type="ECO:0000256" key="1">
    <source>
        <dbReference type="SAM" id="MobiDB-lite"/>
    </source>
</evidence>
<dbReference type="InterPro" id="IPR001025">
    <property type="entry name" value="BAH_dom"/>
</dbReference>
<evidence type="ECO:0000259" key="2">
    <source>
        <dbReference type="PROSITE" id="PS51038"/>
    </source>
</evidence>
<accession>A0AAQ3M3B4</accession>
<dbReference type="SMART" id="SM00439">
    <property type="entry name" value="BAH"/>
    <property type="match status" value="1"/>
</dbReference>
<organism evidence="3 4">
    <name type="scientific">Acrodontium crateriforme</name>
    <dbReference type="NCBI Taxonomy" id="150365"/>
    <lineage>
        <taxon>Eukaryota</taxon>
        <taxon>Fungi</taxon>
        <taxon>Dikarya</taxon>
        <taxon>Ascomycota</taxon>
        <taxon>Pezizomycotina</taxon>
        <taxon>Dothideomycetes</taxon>
        <taxon>Dothideomycetidae</taxon>
        <taxon>Mycosphaerellales</taxon>
        <taxon>Teratosphaeriaceae</taxon>
        <taxon>Acrodontium</taxon>
    </lineage>
</organism>
<dbReference type="EMBL" id="CP138584">
    <property type="protein sequence ID" value="WPH01032.1"/>
    <property type="molecule type" value="Genomic_DNA"/>
</dbReference>
<dbReference type="PANTHER" id="PTHR46364">
    <property type="entry name" value="OS08G0421900 PROTEIN"/>
    <property type="match status" value="1"/>
</dbReference>
<proteinExistence type="predicted"/>
<protein>
    <recommendedName>
        <fullName evidence="2">BAH domain-containing protein</fullName>
    </recommendedName>
</protein>
<evidence type="ECO:0000313" key="3">
    <source>
        <dbReference type="EMBL" id="WPH01032.1"/>
    </source>
</evidence>
<dbReference type="GO" id="GO:0003682">
    <property type="term" value="F:chromatin binding"/>
    <property type="evidence" value="ECO:0007669"/>
    <property type="project" value="InterPro"/>
</dbReference>
<sequence length="355" mass="40709">MPPKASRRKTTANGTPKTPHLPARDAKSPAQPADLSAEDREKLRQYLAREKPFTVHIEPLNKKRKRSPLIPQTDLWQDRLSIQYEVKPRNNWESLRRYKKFTVGSESIATGEYILVKNDDTEDAKIDVEAQWKAKVLEVRALDQEHVYVRVAWLNRPEDLPMGRQPYHGKNELIPSNEMDIIDAMAVNGRLDVIHWDEYDDDSAMMPEDQYFWRQTHEFLTSTYSNLRRICVDDAPQNPDEMILQCANAECRKWMHVKCIAEEAVMDASDQSSADKGSPTNKKRGRPKSLTIAPSSTVVAKAQKLPFLAELTVKDHPSNIPDVEPAERTELVITNGESERQAQRVRCLFCKHAVE</sequence>
<dbReference type="InterPro" id="IPR043151">
    <property type="entry name" value="BAH_sf"/>
</dbReference>
<feature type="compositionally biased region" description="Basic residues" evidence="1">
    <location>
        <begin position="1"/>
        <end position="10"/>
    </location>
</feature>
<reference evidence="3 4" key="1">
    <citation type="submission" date="2023-11" db="EMBL/GenBank/DDBJ databases">
        <title>An acidophilic fungus is an integral part of prey digestion in a carnivorous sundew plant.</title>
        <authorList>
            <person name="Tsai I.J."/>
        </authorList>
    </citation>
    <scope>NUCLEOTIDE SEQUENCE [LARGE SCALE GENOMIC DNA]</scope>
    <source>
        <strain evidence="3">169a</strain>
    </source>
</reference>
<feature type="domain" description="BAH" evidence="2">
    <location>
        <begin position="106"/>
        <end position="228"/>
    </location>
</feature>
<dbReference type="Gene3D" id="2.30.30.490">
    <property type="match status" value="1"/>
</dbReference>
<dbReference type="AlphaFoldDB" id="A0AAQ3M3B4"/>
<feature type="region of interest" description="Disordered" evidence="1">
    <location>
        <begin position="268"/>
        <end position="290"/>
    </location>
</feature>